<organism evidence="2">
    <name type="scientific">Graphocephala atropunctata</name>
    <dbReference type="NCBI Taxonomy" id="36148"/>
    <lineage>
        <taxon>Eukaryota</taxon>
        <taxon>Metazoa</taxon>
        <taxon>Ecdysozoa</taxon>
        <taxon>Arthropoda</taxon>
        <taxon>Hexapoda</taxon>
        <taxon>Insecta</taxon>
        <taxon>Pterygota</taxon>
        <taxon>Neoptera</taxon>
        <taxon>Paraneoptera</taxon>
        <taxon>Hemiptera</taxon>
        <taxon>Auchenorrhyncha</taxon>
        <taxon>Membracoidea</taxon>
        <taxon>Cicadellidae</taxon>
        <taxon>Cicadellinae</taxon>
        <taxon>Cicadellini</taxon>
        <taxon>Graphocephala</taxon>
    </lineage>
</organism>
<dbReference type="AlphaFoldDB" id="A0A1B6KE61"/>
<gene>
    <name evidence="2" type="ORF">g.8505</name>
</gene>
<proteinExistence type="predicted"/>
<sequence length="120" mass="13569">MCSRLRNLKQKMGKGKLGDGKTLGGRGRLTNAAINEIQNYYGLAIRRNVHSLDSMKTAVWAEYFHLGSSNESPAHSMCPKGADSCCKYQKAKANKETYDHKQHIHYPEIVMLKIKPIFQD</sequence>
<protein>
    <recommendedName>
        <fullName evidence="1">Mutator-like transposase domain-containing protein</fullName>
    </recommendedName>
</protein>
<accession>A0A1B6KE61</accession>
<evidence type="ECO:0000259" key="1">
    <source>
        <dbReference type="Pfam" id="PF20700"/>
    </source>
</evidence>
<reference evidence="2" key="1">
    <citation type="submission" date="2015-11" db="EMBL/GenBank/DDBJ databases">
        <title>De novo transcriptome assembly of four potential Pierce s Disease insect vectors from Arizona vineyards.</title>
        <authorList>
            <person name="Tassone E.E."/>
        </authorList>
    </citation>
    <scope>NUCLEOTIDE SEQUENCE</scope>
</reference>
<dbReference type="EMBL" id="GEBQ01030229">
    <property type="protein sequence ID" value="JAT09748.1"/>
    <property type="molecule type" value="Transcribed_RNA"/>
</dbReference>
<dbReference type="Pfam" id="PF20700">
    <property type="entry name" value="Mutator"/>
    <property type="match status" value="1"/>
</dbReference>
<evidence type="ECO:0000313" key="2">
    <source>
        <dbReference type="EMBL" id="JAT09748.1"/>
    </source>
</evidence>
<dbReference type="InterPro" id="IPR049012">
    <property type="entry name" value="Mutator_transp_dom"/>
</dbReference>
<feature type="domain" description="Mutator-like transposase" evidence="1">
    <location>
        <begin position="1"/>
        <end position="86"/>
    </location>
</feature>
<name>A0A1B6KE61_9HEMI</name>